<gene>
    <name evidence="2" type="ORF">LCGC14_2882140</name>
</gene>
<sequence length="76" mass="8719">MNADKINGIGVSFRFITPVLITITIFLLSWIRTDVTKLSTHFTNHLSHHRQLEVDYQGRLTRLEGKVNDAKIGTIR</sequence>
<protein>
    <submittedName>
        <fullName evidence="2">Uncharacterized protein</fullName>
    </submittedName>
</protein>
<dbReference type="AlphaFoldDB" id="A0A0F8XZS8"/>
<name>A0A0F8XZS8_9ZZZZ</name>
<dbReference type="EMBL" id="LAZR01056241">
    <property type="protein sequence ID" value="KKK74602.1"/>
    <property type="molecule type" value="Genomic_DNA"/>
</dbReference>
<evidence type="ECO:0000256" key="1">
    <source>
        <dbReference type="SAM" id="Phobius"/>
    </source>
</evidence>
<reference evidence="2" key="1">
    <citation type="journal article" date="2015" name="Nature">
        <title>Complex archaea that bridge the gap between prokaryotes and eukaryotes.</title>
        <authorList>
            <person name="Spang A."/>
            <person name="Saw J.H."/>
            <person name="Jorgensen S.L."/>
            <person name="Zaremba-Niedzwiedzka K."/>
            <person name="Martijn J."/>
            <person name="Lind A.E."/>
            <person name="van Eijk R."/>
            <person name="Schleper C."/>
            <person name="Guy L."/>
            <person name="Ettema T.J."/>
        </authorList>
    </citation>
    <scope>NUCLEOTIDE SEQUENCE</scope>
</reference>
<keyword evidence="1" id="KW-0472">Membrane</keyword>
<evidence type="ECO:0000313" key="2">
    <source>
        <dbReference type="EMBL" id="KKK74602.1"/>
    </source>
</evidence>
<keyword evidence="1" id="KW-0812">Transmembrane</keyword>
<comment type="caution">
    <text evidence="2">The sequence shown here is derived from an EMBL/GenBank/DDBJ whole genome shotgun (WGS) entry which is preliminary data.</text>
</comment>
<accession>A0A0F8XZS8</accession>
<proteinExistence type="predicted"/>
<keyword evidence="1" id="KW-1133">Transmembrane helix</keyword>
<feature type="transmembrane region" description="Helical" evidence="1">
    <location>
        <begin position="12"/>
        <end position="31"/>
    </location>
</feature>
<organism evidence="2">
    <name type="scientific">marine sediment metagenome</name>
    <dbReference type="NCBI Taxonomy" id="412755"/>
    <lineage>
        <taxon>unclassified sequences</taxon>
        <taxon>metagenomes</taxon>
        <taxon>ecological metagenomes</taxon>
    </lineage>
</organism>